<dbReference type="PANTHER" id="PTHR24421">
    <property type="entry name" value="NITRATE/NITRITE SENSOR PROTEIN NARX-RELATED"/>
    <property type="match status" value="1"/>
</dbReference>
<evidence type="ECO:0000313" key="12">
    <source>
        <dbReference type="EMBL" id="NAS26311.1"/>
    </source>
</evidence>
<keyword evidence="9" id="KW-0812">Transmembrane</keyword>
<dbReference type="RefSeq" id="WP_161483301.1">
    <property type="nucleotide sequence ID" value="NZ_WXEW01000010.1"/>
</dbReference>
<keyword evidence="9" id="KW-0472">Membrane</keyword>
<organism evidence="12 13">
    <name type="scientific">Herbidospora solisilvae</name>
    <dbReference type="NCBI Taxonomy" id="2696284"/>
    <lineage>
        <taxon>Bacteria</taxon>
        <taxon>Bacillati</taxon>
        <taxon>Actinomycetota</taxon>
        <taxon>Actinomycetes</taxon>
        <taxon>Streptosporangiales</taxon>
        <taxon>Streptosporangiaceae</taxon>
        <taxon>Herbidospora</taxon>
    </lineage>
</organism>
<sequence length="348" mass="35988">MWWTVPPWAVGVLVMVLSRGGSPGGRDLAVMAVTTVLVVAGGALLDRLPLTGLGLLLATLPAGGWLSIGILPFAQFAVVAFGLYRIAATATRRVSSIALAATAAVEILCLLSAPPVYSVLVLFAVIAWLLGRAVGQAREHGAARVSWTAAQAVTDERLRISRELHDTVAHSIGVIAFQAGAARRVIGTRPDEAARALGEIETAGREVLTGLRRMLVALRDGDPAPAGGLADLSRLGSAGLSVEIRELGGRRDLPPEVDTAAYRIIQEAVTNVARHAATGSCTVTIDYRETEVAVEIVDGGRGGRGPVTPGFGLAGMRERAALLGGEFAAGPAPGGGFRVAARLPVEAR</sequence>
<evidence type="ECO:0000256" key="3">
    <source>
        <dbReference type="ARBA" id="ARBA00022553"/>
    </source>
</evidence>
<dbReference type="GO" id="GO:0000155">
    <property type="term" value="F:phosphorelay sensor kinase activity"/>
    <property type="evidence" value="ECO:0007669"/>
    <property type="project" value="InterPro"/>
</dbReference>
<proteinExistence type="predicted"/>
<feature type="domain" description="Histidine kinase/HSP90-like ATPase" evidence="10">
    <location>
        <begin position="259"/>
        <end position="346"/>
    </location>
</feature>
<keyword evidence="13" id="KW-1185">Reference proteome</keyword>
<dbReference type="SUPFAM" id="SSF55874">
    <property type="entry name" value="ATPase domain of HSP90 chaperone/DNA topoisomerase II/histidine kinase"/>
    <property type="match status" value="1"/>
</dbReference>
<evidence type="ECO:0000256" key="5">
    <source>
        <dbReference type="ARBA" id="ARBA00022741"/>
    </source>
</evidence>
<evidence type="ECO:0000259" key="10">
    <source>
        <dbReference type="Pfam" id="PF02518"/>
    </source>
</evidence>
<comment type="caution">
    <text evidence="12">The sequence shown here is derived from an EMBL/GenBank/DDBJ whole genome shotgun (WGS) entry which is preliminary data.</text>
</comment>
<dbReference type="Proteomes" id="UP000479526">
    <property type="component" value="Unassembled WGS sequence"/>
</dbReference>
<feature type="domain" description="Signal transduction histidine kinase subgroup 3 dimerisation and phosphoacceptor" evidence="11">
    <location>
        <begin position="156"/>
        <end position="221"/>
    </location>
</feature>
<dbReference type="PANTHER" id="PTHR24421:SF10">
    <property type="entry name" value="NITRATE_NITRITE SENSOR PROTEIN NARQ"/>
    <property type="match status" value="1"/>
</dbReference>
<keyword evidence="9" id="KW-1133">Transmembrane helix</keyword>
<dbReference type="GO" id="GO:0046983">
    <property type="term" value="F:protein dimerization activity"/>
    <property type="evidence" value="ECO:0007669"/>
    <property type="project" value="InterPro"/>
</dbReference>
<reference evidence="12 13" key="1">
    <citation type="submission" date="2020-01" db="EMBL/GenBank/DDBJ databases">
        <title>Herbidospora sp. NEAU-GS84 nov., a novel actinomycete isolated from soil.</title>
        <authorList>
            <person name="Han L."/>
        </authorList>
    </citation>
    <scope>NUCLEOTIDE SEQUENCE [LARGE SCALE GENOMIC DNA]</scope>
    <source>
        <strain evidence="12 13">NEAU-GS84</strain>
    </source>
</reference>
<evidence type="ECO:0000256" key="6">
    <source>
        <dbReference type="ARBA" id="ARBA00022777"/>
    </source>
</evidence>
<dbReference type="InterPro" id="IPR050482">
    <property type="entry name" value="Sensor_HK_TwoCompSys"/>
</dbReference>
<keyword evidence="7" id="KW-0067">ATP-binding</keyword>
<dbReference type="InterPro" id="IPR003594">
    <property type="entry name" value="HATPase_dom"/>
</dbReference>
<evidence type="ECO:0000256" key="9">
    <source>
        <dbReference type="SAM" id="Phobius"/>
    </source>
</evidence>
<dbReference type="CDD" id="cd16917">
    <property type="entry name" value="HATPase_UhpB-NarQ-NarX-like"/>
    <property type="match status" value="1"/>
</dbReference>
<dbReference type="GO" id="GO:0016020">
    <property type="term" value="C:membrane"/>
    <property type="evidence" value="ECO:0007669"/>
    <property type="project" value="InterPro"/>
</dbReference>
<dbReference type="Gene3D" id="3.30.565.10">
    <property type="entry name" value="Histidine kinase-like ATPase, C-terminal domain"/>
    <property type="match status" value="1"/>
</dbReference>
<evidence type="ECO:0000256" key="8">
    <source>
        <dbReference type="ARBA" id="ARBA00023012"/>
    </source>
</evidence>
<name>A0A7C9N140_9ACTN</name>
<evidence type="ECO:0000256" key="1">
    <source>
        <dbReference type="ARBA" id="ARBA00000085"/>
    </source>
</evidence>
<feature type="transmembrane region" description="Helical" evidence="9">
    <location>
        <begin position="28"/>
        <end position="45"/>
    </location>
</feature>
<feature type="transmembrane region" description="Helical" evidence="9">
    <location>
        <begin position="119"/>
        <end position="135"/>
    </location>
</feature>
<keyword evidence="8" id="KW-0902">Two-component regulatory system</keyword>
<evidence type="ECO:0000313" key="13">
    <source>
        <dbReference type="Proteomes" id="UP000479526"/>
    </source>
</evidence>
<keyword evidence="5" id="KW-0547">Nucleotide-binding</keyword>
<keyword evidence="4" id="KW-0808">Transferase</keyword>
<protein>
    <recommendedName>
        <fullName evidence="2">histidine kinase</fullName>
        <ecNumber evidence="2">2.7.13.3</ecNumber>
    </recommendedName>
</protein>
<dbReference type="GO" id="GO:0005524">
    <property type="term" value="F:ATP binding"/>
    <property type="evidence" value="ECO:0007669"/>
    <property type="project" value="UniProtKB-KW"/>
</dbReference>
<accession>A0A7C9N140</accession>
<dbReference type="EC" id="2.7.13.3" evidence="2"/>
<gene>
    <name evidence="12" type="ORF">GT755_32140</name>
</gene>
<evidence type="ECO:0000256" key="7">
    <source>
        <dbReference type="ARBA" id="ARBA00022840"/>
    </source>
</evidence>
<dbReference type="Pfam" id="PF07730">
    <property type="entry name" value="HisKA_3"/>
    <property type="match status" value="1"/>
</dbReference>
<dbReference type="AlphaFoldDB" id="A0A7C9N140"/>
<dbReference type="Gene3D" id="1.20.5.1930">
    <property type="match status" value="1"/>
</dbReference>
<evidence type="ECO:0000256" key="2">
    <source>
        <dbReference type="ARBA" id="ARBA00012438"/>
    </source>
</evidence>
<dbReference type="EMBL" id="WXEW01000010">
    <property type="protein sequence ID" value="NAS26311.1"/>
    <property type="molecule type" value="Genomic_DNA"/>
</dbReference>
<dbReference type="InterPro" id="IPR036890">
    <property type="entry name" value="HATPase_C_sf"/>
</dbReference>
<dbReference type="Pfam" id="PF02518">
    <property type="entry name" value="HATPase_c"/>
    <property type="match status" value="1"/>
</dbReference>
<evidence type="ECO:0000256" key="4">
    <source>
        <dbReference type="ARBA" id="ARBA00022679"/>
    </source>
</evidence>
<keyword evidence="6 12" id="KW-0418">Kinase</keyword>
<evidence type="ECO:0000259" key="11">
    <source>
        <dbReference type="Pfam" id="PF07730"/>
    </source>
</evidence>
<comment type="catalytic activity">
    <reaction evidence="1">
        <text>ATP + protein L-histidine = ADP + protein N-phospho-L-histidine.</text>
        <dbReference type="EC" id="2.7.13.3"/>
    </reaction>
</comment>
<feature type="transmembrane region" description="Helical" evidence="9">
    <location>
        <begin position="65"/>
        <end position="84"/>
    </location>
</feature>
<dbReference type="InterPro" id="IPR011712">
    <property type="entry name" value="Sig_transdc_His_kin_sub3_dim/P"/>
</dbReference>
<keyword evidence="3" id="KW-0597">Phosphoprotein</keyword>